<feature type="region of interest" description="Disordered" evidence="1">
    <location>
        <begin position="44"/>
        <end position="90"/>
    </location>
</feature>
<organism evidence="2 3">
    <name type="scientific">Platanthera guangdongensis</name>
    <dbReference type="NCBI Taxonomy" id="2320717"/>
    <lineage>
        <taxon>Eukaryota</taxon>
        <taxon>Viridiplantae</taxon>
        <taxon>Streptophyta</taxon>
        <taxon>Embryophyta</taxon>
        <taxon>Tracheophyta</taxon>
        <taxon>Spermatophyta</taxon>
        <taxon>Magnoliopsida</taxon>
        <taxon>Liliopsida</taxon>
        <taxon>Asparagales</taxon>
        <taxon>Orchidaceae</taxon>
        <taxon>Orchidoideae</taxon>
        <taxon>Orchideae</taxon>
        <taxon>Orchidinae</taxon>
        <taxon>Platanthera</taxon>
    </lineage>
</organism>
<evidence type="ECO:0000313" key="3">
    <source>
        <dbReference type="Proteomes" id="UP001412067"/>
    </source>
</evidence>
<accession>A0ABR2N5K5</accession>
<sequence length="222" mass="25510">MGSEKKSRKRRSSPSSSSESTGESKSNHRLLYSLLKAPSQISLFLSDDSRRSRKHSKRDDKKERKITKDGDKERKRKSNHKSHEHSGSREARGGFKLLDSLIGIFIQGNTSFSSRSSQAIPKILLFGTFLEKKTKGKHKHSKKLSDAGFKELSDEDYFSRNNEFSTWLKEERGLYFSDLSSEAARDLFSSFVKAWNRHKLQPQYYKGIAGAPRTAHNWKIKH</sequence>
<dbReference type="EMBL" id="JBBWWR010000001">
    <property type="protein sequence ID" value="KAK8971410.1"/>
    <property type="molecule type" value="Genomic_DNA"/>
</dbReference>
<protein>
    <submittedName>
        <fullName evidence="2">Uncharacterized protein</fullName>
    </submittedName>
</protein>
<evidence type="ECO:0000313" key="2">
    <source>
        <dbReference type="EMBL" id="KAK8971410.1"/>
    </source>
</evidence>
<reference evidence="2 3" key="1">
    <citation type="journal article" date="2022" name="Nat. Plants">
        <title>Genomes of leafy and leafless Platanthera orchids illuminate the evolution of mycoheterotrophy.</title>
        <authorList>
            <person name="Li M.H."/>
            <person name="Liu K.W."/>
            <person name="Li Z."/>
            <person name="Lu H.C."/>
            <person name="Ye Q.L."/>
            <person name="Zhang D."/>
            <person name="Wang J.Y."/>
            <person name="Li Y.F."/>
            <person name="Zhong Z.M."/>
            <person name="Liu X."/>
            <person name="Yu X."/>
            <person name="Liu D.K."/>
            <person name="Tu X.D."/>
            <person name="Liu B."/>
            <person name="Hao Y."/>
            <person name="Liao X.Y."/>
            <person name="Jiang Y.T."/>
            <person name="Sun W.H."/>
            <person name="Chen J."/>
            <person name="Chen Y.Q."/>
            <person name="Ai Y."/>
            <person name="Zhai J.W."/>
            <person name="Wu S.S."/>
            <person name="Zhou Z."/>
            <person name="Hsiao Y.Y."/>
            <person name="Wu W.L."/>
            <person name="Chen Y.Y."/>
            <person name="Lin Y.F."/>
            <person name="Hsu J.L."/>
            <person name="Li C.Y."/>
            <person name="Wang Z.W."/>
            <person name="Zhao X."/>
            <person name="Zhong W.Y."/>
            <person name="Ma X.K."/>
            <person name="Ma L."/>
            <person name="Huang J."/>
            <person name="Chen G.Z."/>
            <person name="Huang M.Z."/>
            <person name="Huang L."/>
            <person name="Peng D.H."/>
            <person name="Luo Y.B."/>
            <person name="Zou S.Q."/>
            <person name="Chen S.P."/>
            <person name="Lan S."/>
            <person name="Tsai W.C."/>
            <person name="Van de Peer Y."/>
            <person name="Liu Z.J."/>
        </authorList>
    </citation>
    <scope>NUCLEOTIDE SEQUENCE [LARGE SCALE GENOMIC DNA]</scope>
    <source>
        <strain evidence="2">Lor288</strain>
    </source>
</reference>
<feature type="compositionally biased region" description="Basic residues" evidence="1">
    <location>
        <begin position="74"/>
        <end position="83"/>
    </location>
</feature>
<feature type="compositionally biased region" description="Basic residues" evidence="1">
    <location>
        <begin position="1"/>
        <end position="12"/>
    </location>
</feature>
<proteinExistence type="predicted"/>
<gene>
    <name evidence="2" type="ORF">KSP40_PGU014912</name>
</gene>
<evidence type="ECO:0000256" key="1">
    <source>
        <dbReference type="SAM" id="MobiDB-lite"/>
    </source>
</evidence>
<dbReference type="InterPro" id="IPR044688">
    <property type="entry name" value="SCI-1-like"/>
</dbReference>
<dbReference type="PANTHER" id="PTHR34117:SF1">
    <property type="entry name" value="STYLE CELL-CYCLE INHIBITOR 1"/>
    <property type="match status" value="1"/>
</dbReference>
<feature type="region of interest" description="Disordered" evidence="1">
    <location>
        <begin position="1"/>
        <end position="31"/>
    </location>
</feature>
<feature type="compositionally biased region" description="Low complexity" evidence="1">
    <location>
        <begin position="13"/>
        <end position="24"/>
    </location>
</feature>
<comment type="caution">
    <text evidence="2">The sequence shown here is derived from an EMBL/GenBank/DDBJ whole genome shotgun (WGS) entry which is preliminary data.</text>
</comment>
<feature type="compositionally biased region" description="Basic and acidic residues" evidence="1">
    <location>
        <begin position="57"/>
        <end position="73"/>
    </location>
</feature>
<name>A0ABR2N5K5_9ASPA</name>
<dbReference type="Proteomes" id="UP001412067">
    <property type="component" value="Unassembled WGS sequence"/>
</dbReference>
<dbReference type="PANTHER" id="PTHR34117">
    <property type="entry name" value="STYLE CELL-CYCLE INHIBITOR 1"/>
    <property type="match status" value="1"/>
</dbReference>
<keyword evidence="3" id="KW-1185">Reference proteome</keyword>